<feature type="region of interest" description="Disordered" evidence="4">
    <location>
        <begin position="134"/>
        <end position="169"/>
    </location>
</feature>
<evidence type="ECO:0000256" key="2">
    <source>
        <dbReference type="ARBA" id="ARBA00022448"/>
    </source>
</evidence>
<keyword evidence="7" id="KW-1185">Reference proteome</keyword>
<keyword evidence="2" id="KW-0813">Transport</keyword>
<evidence type="ECO:0000313" key="6">
    <source>
        <dbReference type="EMBL" id="MXG90866.1"/>
    </source>
</evidence>
<dbReference type="InterPro" id="IPR050492">
    <property type="entry name" value="Bact_metal-bind_prot9"/>
</dbReference>
<dbReference type="Pfam" id="PF01297">
    <property type="entry name" value="ZnuA"/>
    <property type="match status" value="1"/>
</dbReference>
<reference evidence="6 7" key="1">
    <citation type="submission" date="2019-12" db="EMBL/GenBank/DDBJ databases">
        <authorList>
            <person name="Kun Z."/>
        </authorList>
    </citation>
    <scope>NUCLEOTIDE SEQUENCE [LARGE SCALE GENOMIC DNA]</scope>
    <source>
        <strain evidence="6 7">YIM 123512</strain>
    </source>
</reference>
<dbReference type="PANTHER" id="PTHR42953">
    <property type="entry name" value="HIGH-AFFINITY ZINC UPTAKE SYSTEM PROTEIN ZNUA-RELATED"/>
    <property type="match status" value="1"/>
</dbReference>
<comment type="caution">
    <text evidence="6">The sequence shown here is derived from an EMBL/GenBank/DDBJ whole genome shotgun (WGS) entry which is preliminary data.</text>
</comment>
<dbReference type="EMBL" id="WUEK01000009">
    <property type="protein sequence ID" value="MXG90866.1"/>
    <property type="molecule type" value="Genomic_DNA"/>
</dbReference>
<dbReference type="GO" id="GO:0030001">
    <property type="term" value="P:metal ion transport"/>
    <property type="evidence" value="ECO:0007669"/>
    <property type="project" value="InterPro"/>
</dbReference>
<feature type="compositionally biased region" description="Basic and acidic residues" evidence="4">
    <location>
        <begin position="134"/>
        <end position="167"/>
    </location>
</feature>
<proteinExistence type="inferred from homology"/>
<dbReference type="PROSITE" id="PS51257">
    <property type="entry name" value="PROKAR_LIPOPROTEIN"/>
    <property type="match status" value="1"/>
</dbReference>
<protein>
    <submittedName>
        <fullName evidence="6">Zinc ABC transporter solute-binding protein</fullName>
    </submittedName>
</protein>
<evidence type="ECO:0000256" key="5">
    <source>
        <dbReference type="SAM" id="SignalP"/>
    </source>
</evidence>
<dbReference type="AlphaFoldDB" id="A0A6L7EY53"/>
<feature type="chain" id="PRO_5039407691" evidence="5">
    <location>
        <begin position="24"/>
        <end position="333"/>
    </location>
</feature>
<dbReference type="GO" id="GO:0046872">
    <property type="term" value="F:metal ion binding"/>
    <property type="evidence" value="ECO:0007669"/>
    <property type="project" value="InterPro"/>
</dbReference>
<dbReference type="InterPro" id="IPR006127">
    <property type="entry name" value="ZnuA-like"/>
</dbReference>
<feature type="signal peptide" evidence="5">
    <location>
        <begin position="1"/>
        <end position="23"/>
    </location>
</feature>
<name>A0A6L7EY53_9ACTN</name>
<dbReference type="Proteomes" id="UP000473325">
    <property type="component" value="Unassembled WGS sequence"/>
</dbReference>
<evidence type="ECO:0000313" key="7">
    <source>
        <dbReference type="Proteomes" id="UP000473325"/>
    </source>
</evidence>
<keyword evidence="3 5" id="KW-0732">Signal</keyword>
<dbReference type="PANTHER" id="PTHR42953:SF3">
    <property type="entry name" value="HIGH-AFFINITY ZINC UPTAKE SYSTEM PROTEIN ZNUA"/>
    <property type="match status" value="1"/>
</dbReference>
<accession>A0A6L7EY53</accession>
<dbReference type="RefSeq" id="WP_160878797.1">
    <property type="nucleotide sequence ID" value="NZ_WUEK01000009.1"/>
</dbReference>
<evidence type="ECO:0000256" key="1">
    <source>
        <dbReference type="ARBA" id="ARBA00011028"/>
    </source>
</evidence>
<sequence length="333" mass="34923">MRRSTVPALLLALPLTLAASGCAAFSDDPRNGSDAGSGDGPVSVAAAFYPLAFIAERVGGDDVTVTNLTSPGAEPHDLELSVKETADIEGADLVLIEHGLQPAVDDAASQLGGDRVLDATDVVDLLPASADVVAEEHAEEEGHSDEHSEDAHSEGDGHDHGDLDPHFWQDPTRMATLTTAVADRLAEIDPDHADTYRANGEALVSDLQALDTAYTQGLANCQRDTIVVSHDAFSYLGRYGLTVEGIAGLSPDAEPTPADLQRLQELITSDGITTVFSERLVSPRLAQSLADDLGITTAVLDPIEGLSSDTSDEDYLSLMQENLAALEQANGCS</sequence>
<gene>
    <name evidence="6" type="ORF">GRQ65_15050</name>
</gene>
<dbReference type="Gene3D" id="3.40.50.1980">
    <property type="entry name" value="Nitrogenase molybdenum iron protein domain"/>
    <property type="match status" value="2"/>
</dbReference>
<comment type="similarity">
    <text evidence="1">Belongs to the bacterial solute-binding protein 9 family.</text>
</comment>
<organism evidence="6 7">
    <name type="scientific">Nocardioides flavescens</name>
    <dbReference type="NCBI Taxonomy" id="2691959"/>
    <lineage>
        <taxon>Bacteria</taxon>
        <taxon>Bacillati</taxon>
        <taxon>Actinomycetota</taxon>
        <taxon>Actinomycetes</taxon>
        <taxon>Propionibacteriales</taxon>
        <taxon>Nocardioidaceae</taxon>
        <taxon>Nocardioides</taxon>
    </lineage>
</organism>
<dbReference type="SUPFAM" id="SSF53807">
    <property type="entry name" value="Helical backbone' metal receptor"/>
    <property type="match status" value="1"/>
</dbReference>
<evidence type="ECO:0000256" key="4">
    <source>
        <dbReference type="SAM" id="MobiDB-lite"/>
    </source>
</evidence>
<evidence type="ECO:0000256" key="3">
    <source>
        <dbReference type="ARBA" id="ARBA00022729"/>
    </source>
</evidence>